<sequence length="259" mass="28980">MVTVSRTQNAGIFWPKQGLGPPKVRWVPIGSLPPALFSFPKRVPDTLPRSSAHGHPVELGSAGICFQLSGYYEPSTGGPNRGKIQSLPRGSSRHVWKRTGNGETTEEDGKRRDHGRGRETEGPRNRTGNGGTTEEDGKRRDHGTGRETEGPRKRTGNGGTTEQDGKRRDHRRGRETEGPRNRTGNGETTEEDGKRRDHGRGRETEGPRKRTGNGGTTEEDGKRRDHGRGRKRRDHGRGQKRRDHAIQQLCEERLLRTWN</sequence>
<feature type="compositionally biased region" description="Basic and acidic residues" evidence="1">
    <location>
        <begin position="163"/>
        <end position="180"/>
    </location>
</feature>
<protein>
    <submittedName>
        <fullName evidence="2">Uncharacterized protein</fullName>
    </submittedName>
</protein>
<feature type="region of interest" description="Disordered" evidence="1">
    <location>
        <begin position="76"/>
        <end position="245"/>
    </location>
</feature>
<feature type="compositionally biased region" description="Basic residues" evidence="1">
    <location>
        <begin position="224"/>
        <end position="243"/>
    </location>
</feature>
<feature type="compositionally biased region" description="Basic and acidic residues" evidence="1">
    <location>
        <begin position="107"/>
        <end position="124"/>
    </location>
</feature>
<feature type="compositionally biased region" description="Basic and acidic residues" evidence="1">
    <location>
        <begin position="135"/>
        <end position="152"/>
    </location>
</feature>
<name>Q9GMT7_MACFA</name>
<dbReference type="AlphaFoldDB" id="Q9GMT7"/>
<organism evidence="2">
    <name type="scientific">Macaca fascicularis</name>
    <name type="common">Crab-eating macaque</name>
    <name type="synonym">Cynomolgus monkey</name>
    <dbReference type="NCBI Taxonomy" id="9541"/>
    <lineage>
        <taxon>Eukaryota</taxon>
        <taxon>Metazoa</taxon>
        <taxon>Chordata</taxon>
        <taxon>Craniata</taxon>
        <taxon>Vertebrata</taxon>
        <taxon>Euteleostomi</taxon>
        <taxon>Mammalia</taxon>
        <taxon>Eutheria</taxon>
        <taxon>Euarchontoglires</taxon>
        <taxon>Primates</taxon>
        <taxon>Haplorrhini</taxon>
        <taxon>Catarrhini</taxon>
        <taxon>Cercopithecidae</taxon>
        <taxon>Cercopithecinae</taxon>
        <taxon>Macaca</taxon>
    </lineage>
</organism>
<feature type="compositionally biased region" description="Basic and acidic residues" evidence="1">
    <location>
        <begin position="191"/>
        <end position="208"/>
    </location>
</feature>
<reference evidence="2" key="1">
    <citation type="journal article" date="2001" name="Gene">
        <title>Assignment of 118 novel cDNAs of cynomolgus monkey brain to human chromosomes.</title>
        <authorList>
            <person name="Osada N."/>
            <person name="Hida M."/>
            <person name="Kususda J."/>
            <person name="Tanuma R."/>
            <person name="Iseki K."/>
            <person name="Hirata M."/>
            <person name="Suto Y."/>
            <person name="Hirai M."/>
            <person name="Terao K."/>
            <person name="Suzuki Y."/>
            <person name="Sugano S."/>
            <person name="Hashimoto K."/>
        </authorList>
    </citation>
    <scope>NUCLEOTIDE SEQUENCE</scope>
    <source>
        <tissue evidence="2">Cerebellum cortex</tissue>
    </source>
</reference>
<proteinExistence type="evidence at transcript level"/>
<accession>Q9GMT7</accession>
<dbReference type="EMBL" id="AB047831">
    <property type="protein sequence ID" value="BAB12257.1"/>
    <property type="molecule type" value="mRNA"/>
</dbReference>
<evidence type="ECO:0000313" key="2">
    <source>
        <dbReference type="EMBL" id="BAB12257.1"/>
    </source>
</evidence>
<evidence type="ECO:0000256" key="1">
    <source>
        <dbReference type="SAM" id="MobiDB-lite"/>
    </source>
</evidence>